<feature type="domain" description="Transposase (putative) gypsy type" evidence="1">
    <location>
        <begin position="63"/>
        <end position="118"/>
    </location>
</feature>
<protein>
    <recommendedName>
        <fullName evidence="1">Transposase (putative) gypsy type domain-containing protein</fullName>
    </recommendedName>
</protein>
<dbReference type="Proteomes" id="UP000215914">
    <property type="component" value="Unassembled WGS sequence"/>
</dbReference>
<proteinExistence type="predicted"/>
<dbReference type="Gramene" id="mRNA:HanXRQr2_Chr07g0309321">
    <property type="protein sequence ID" value="mRNA:HanXRQr2_Chr07g0309321"/>
    <property type="gene ID" value="HanXRQr2_Chr07g0309321"/>
</dbReference>
<evidence type="ECO:0000313" key="2">
    <source>
        <dbReference type="EMBL" id="KAF5799856.1"/>
    </source>
</evidence>
<sequence>MGARKDQSTSYSRLTQEEVDAFCIQWGIDLRFNQESSGLDKSIDQCPAGSVALYCRNFEFSNLCYSFSTFVLNVLEYYRVSFGQLHPQGLARVLHFEILRRAAGYDPSLLAFRHFFRLAKNGNWFTFETSQVDTCLISSMRHPDAILNDLEPSDSESDNRFLKSIRACPFPEPLLVLMGISKLWDKPDRDLVLMRDGQVMSALDFSKSDDTSDVVFADAASAEGEDAVVRGSENRFEGSDYVSVPADGKKGELTLVVGKDTKALGKKVGGLKSLGKAIEGSSNVDSGEIYVPDWKVTASNSFKSHAVCEDVLNHFAPPPPPAAVRASSSSMVDDRMISKMIMAFCNLCALLHKGIARFRKRMQEYEVFSKKREAMKANMEGFAEKEKAWQKKVHELTQRHEVESWRLPWVNWPDNKWLIEHGFQQVVTYLLHSSEFNSALGDVYLKLLIHGRHQGYTAGYDAGPVGTTEDKSSLFQPGAFEVFTDAVVKMERLTYPYMGEVSECYGKPLFVLQG</sequence>
<keyword evidence="3" id="KW-1185">Reference proteome</keyword>
<gene>
    <name evidence="2" type="ORF">HanXRQr2_Chr07g0309321</name>
</gene>
<evidence type="ECO:0000313" key="3">
    <source>
        <dbReference type="Proteomes" id="UP000215914"/>
    </source>
</evidence>
<dbReference type="InterPro" id="IPR007321">
    <property type="entry name" value="Transposase_28"/>
</dbReference>
<dbReference type="PANTHER" id="PTHR31099:SF41">
    <property type="entry name" value="TRANSPOSASE (PUTATIVE), GYPSY TYPE-RELATED"/>
    <property type="match status" value="1"/>
</dbReference>
<accession>A0A9K3IMZ0</accession>
<evidence type="ECO:0000259" key="1">
    <source>
        <dbReference type="Pfam" id="PF04195"/>
    </source>
</evidence>
<dbReference type="PANTHER" id="PTHR31099">
    <property type="entry name" value="OS06G0165300 PROTEIN"/>
    <property type="match status" value="1"/>
</dbReference>
<dbReference type="AlphaFoldDB" id="A0A9K3IMZ0"/>
<name>A0A9K3IMZ0_HELAN</name>
<dbReference type="Pfam" id="PF04195">
    <property type="entry name" value="Transposase_28"/>
    <property type="match status" value="1"/>
</dbReference>
<comment type="caution">
    <text evidence="2">The sequence shown here is derived from an EMBL/GenBank/DDBJ whole genome shotgun (WGS) entry which is preliminary data.</text>
</comment>
<reference evidence="2" key="2">
    <citation type="submission" date="2020-06" db="EMBL/GenBank/DDBJ databases">
        <title>Helianthus annuus Genome sequencing and assembly Release 2.</title>
        <authorList>
            <person name="Gouzy J."/>
            <person name="Langlade N."/>
            <person name="Munos S."/>
        </authorList>
    </citation>
    <scope>NUCLEOTIDE SEQUENCE</scope>
    <source>
        <tissue evidence="2">Leaves</tissue>
    </source>
</reference>
<dbReference type="EMBL" id="MNCJ02000322">
    <property type="protein sequence ID" value="KAF5799856.1"/>
    <property type="molecule type" value="Genomic_DNA"/>
</dbReference>
<organism evidence="2 3">
    <name type="scientific">Helianthus annuus</name>
    <name type="common">Common sunflower</name>
    <dbReference type="NCBI Taxonomy" id="4232"/>
    <lineage>
        <taxon>Eukaryota</taxon>
        <taxon>Viridiplantae</taxon>
        <taxon>Streptophyta</taxon>
        <taxon>Embryophyta</taxon>
        <taxon>Tracheophyta</taxon>
        <taxon>Spermatophyta</taxon>
        <taxon>Magnoliopsida</taxon>
        <taxon>eudicotyledons</taxon>
        <taxon>Gunneridae</taxon>
        <taxon>Pentapetalae</taxon>
        <taxon>asterids</taxon>
        <taxon>campanulids</taxon>
        <taxon>Asterales</taxon>
        <taxon>Asteraceae</taxon>
        <taxon>Asteroideae</taxon>
        <taxon>Heliantheae alliance</taxon>
        <taxon>Heliantheae</taxon>
        <taxon>Helianthus</taxon>
    </lineage>
</organism>
<reference evidence="2" key="1">
    <citation type="journal article" date="2017" name="Nature">
        <title>The sunflower genome provides insights into oil metabolism, flowering and Asterid evolution.</title>
        <authorList>
            <person name="Badouin H."/>
            <person name="Gouzy J."/>
            <person name="Grassa C.J."/>
            <person name="Murat F."/>
            <person name="Staton S.E."/>
            <person name="Cottret L."/>
            <person name="Lelandais-Briere C."/>
            <person name="Owens G.L."/>
            <person name="Carrere S."/>
            <person name="Mayjonade B."/>
            <person name="Legrand L."/>
            <person name="Gill N."/>
            <person name="Kane N.C."/>
            <person name="Bowers J.E."/>
            <person name="Hubner S."/>
            <person name="Bellec A."/>
            <person name="Berard A."/>
            <person name="Berges H."/>
            <person name="Blanchet N."/>
            <person name="Boniface M.C."/>
            <person name="Brunel D."/>
            <person name="Catrice O."/>
            <person name="Chaidir N."/>
            <person name="Claudel C."/>
            <person name="Donnadieu C."/>
            <person name="Faraut T."/>
            <person name="Fievet G."/>
            <person name="Helmstetter N."/>
            <person name="King M."/>
            <person name="Knapp S.J."/>
            <person name="Lai Z."/>
            <person name="Le Paslier M.C."/>
            <person name="Lippi Y."/>
            <person name="Lorenzon L."/>
            <person name="Mandel J.R."/>
            <person name="Marage G."/>
            <person name="Marchand G."/>
            <person name="Marquand E."/>
            <person name="Bret-Mestries E."/>
            <person name="Morien E."/>
            <person name="Nambeesan S."/>
            <person name="Nguyen T."/>
            <person name="Pegot-Espagnet P."/>
            <person name="Pouilly N."/>
            <person name="Raftis F."/>
            <person name="Sallet E."/>
            <person name="Schiex T."/>
            <person name="Thomas J."/>
            <person name="Vandecasteele C."/>
            <person name="Vares D."/>
            <person name="Vear F."/>
            <person name="Vautrin S."/>
            <person name="Crespi M."/>
            <person name="Mangin B."/>
            <person name="Burke J.M."/>
            <person name="Salse J."/>
            <person name="Munos S."/>
            <person name="Vincourt P."/>
            <person name="Rieseberg L.H."/>
            <person name="Langlade N.B."/>
        </authorList>
    </citation>
    <scope>NUCLEOTIDE SEQUENCE</scope>
    <source>
        <tissue evidence="2">Leaves</tissue>
    </source>
</reference>